<accession>A0A5M3XGA9</accession>
<gene>
    <name evidence="1" type="ORF">Aple_035030</name>
</gene>
<keyword evidence="2" id="KW-1185">Reference proteome</keyword>
<evidence type="ECO:0000313" key="2">
    <source>
        <dbReference type="Proteomes" id="UP000377595"/>
    </source>
</evidence>
<evidence type="ECO:0000313" key="1">
    <source>
        <dbReference type="EMBL" id="GES20607.1"/>
    </source>
</evidence>
<reference evidence="1 2" key="1">
    <citation type="submission" date="2019-10" db="EMBL/GenBank/DDBJ databases">
        <title>Whole genome shotgun sequence of Acrocarpospora pleiomorpha NBRC 16267.</title>
        <authorList>
            <person name="Ichikawa N."/>
            <person name="Kimura A."/>
            <person name="Kitahashi Y."/>
            <person name="Komaki H."/>
            <person name="Oguchi A."/>
        </authorList>
    </citation>
    <scope>NUCLEOTIDE SEQUENCE [LARGE SCALE GENOMIC DNA]</scope>
    <source>
        <strain evidence="1 2">NBRC 16267</strain>
    </source>
</reference>
<dbReference type="AlphaFoldDB" id="A0A5M3XGA9"/>
<protein>
    <submittedName>
        <fullName evidence="1">Uncharacterized protein</fullName>
    </submittedName>
</protein>
<dbReference type="Proteomes" id="UP000377595">
    <property type="component" value="Unassembled WGS sequence"/>
</dbReference>
<dbReference type="EMBL" id="BLAF01000017">
    <property type="protein sequence ID" value="GES20607.1"/>
    <property type="molecule type" value="Genomic_DNA"/>
</dbReference>
<comment type="caution">
    <text evidence="1">The sequence shown here is derived from an EMBL/GenBank/DDBJ whole genome shotgun (WGS) entry which is preliminary data.</text>
</comment>
<sequence length="107" mass="10764">MAGSRKGTATIAALLAQDGPPAIQIGASQHNPAAYAAPRRLTAPAANRKRAVTTVTATGYRVSGSTSASTATVAKPYPTAVSGTAKDVTRTAPILSRWWGSAIAAST</sequence>
<organism evidence="1 2">
    <name type="scientific">Acrocarpospora pleiomorpha</name>
    <dbReference type="NCBI Taxonomy" id="90975"/>
    <lineage>
        <taxon>Bacteria</taxon>
        <taxon>Bacillati</taxon>
        <taxon>Actinomycetota</taxon>
        <taxon>Actinomycetes</taxon>
        <taxon>Streptosporangiales</taxon>
        <taxon>Streptosporangiaceae</taxon>
        <taxon>Acrocarpospora</taxon>
    </lineage>
</organism>
<proteinExistence type="predicted"/>
<name>A0A5M3XGA9_9ACTN</name>